<proteinExistence type="inferred from homology"/>
<dbReference type="OrthoDB" id="9783240at2"/>
<dbReference type="InterPro" id="IPR028081">
    <property type="entry name" value="Leu-bd"/>
</dbReference>
<comment type="caution">
    <text evidence="7">The sequence shown here is derived from an EMBL/GenBank/DDBJ whole genome shotgun (WGS) entry which is preliminary data.</text>
</comment>
<feature type="domain" description="Leucine-binding protein" evidence="6">
    <location>
        <begin position="36"/>
        <end position="366"/>
    </location>
</feature>
<evidence type="ECO:0000313" key="7">
    <source>
        <dbReference type="EMBL" id="TLQ48809.1"/>
    </source>
</evidence>
<keyword evidence="2" id="KW-0813">Transport</keyword>
<keyword evidence="3 5" id="KW-0732">Signal</keyword>
<feature type="signal peptide" evidence="5">
    <location>
        <begin position="1"/>
        <end position="31"/>
    </location>
</feature>
<evidence type="ECO:0000256" key="2">
    <source>
        <dbReference type="ARBA" id="ARBA00022448"/>
    </source>
</evidence>
<name>A0A5R9EEP8_9LACT</name>
<dbReference type="GO" id="GO:0006865">
    <property type="term" value="P:amino acid transport"/>
    <property type="evidence" value="ECO:0007669"/>
    <property type="project" value="UniProtKB-KW"/>
</dbReference>
<dbReference type="InterPro" id="IPR000709">
    <property type="entry name" value="Leu_Ile_Val-bd"/>
</dbReference>
<dbReference type="AlphaFoldDB" id="A0A5R9EEP8"/>
<accession>A0A5R9EEP8</accession>
<evidence type="ECO:0000256" key="3">
    <source>
        <dbReference type="ARBA" id="ARBA00022729"/>
    </source>
</evidence>
<keyword evidence="4" id="KW-0029">Amino-acid transport</keyword>
<reference evidence="7 8" key="1">
    <citation type="submission" date="2019-05" db="EMBL/GenBank/DDBJ databases">
        <title>The metagenome of a microbial culture collection derived from dairy environment covers the genomic content of the human microbiome.</title>
        <authorList>
            <person name="Roder T."/>
            <person name="Wuthrich D."/>
            <person name="Sattari Z."/>
            <person name="Von Ah U."/>
            <person name="Bar C."/>
            <person name="Ronchi F."/>
            <person name="Macpherson A.J."/>
            <person name="Ganal-Vonarburg S.C."/>
            <person name="Bruggmann R."/>
            <person name="Vergeres G."/>
        </authorList>
    </citation>
    <scope>NUCLEOTIDE SEQUENCE [LARGE SCALE GENOMIC DNA]</scope>
    <source>
        <strain evidence="7 8">FAM 24227</strain>
    </source>
</reference>
<dbReference type="InterPro" id="IPR051010">
    <property type="entry name" value="BCAA_transport"/>
</dbReference>
<dbReference type="PRINTS" id="PR00337">
    <property type="entry name" value="LEUILEVALBP"/>
</dbReference>
<sequence>MFNSIRKKLTKIIATATIATSAFTPTFTAFAQDEDPINLGVIYELSGAVAAYGITQSNAIKMAVEEINEDGGVMGRPFNIVEYDTKSDDTEAAMIATRLATQDDVVAMIGPATTSQMQAAIPAANEYQIPLISPSVTNNDITFDDDGNVQPFVYRSSWPNSFQGSGIAKFGYENMEAEKMVVLYDNSSDYGSGLYDNFVEGYEGEIVHTETFTPEMNDFSAIISNIAAQDFDAITILAFYQTAGPIVKQAREFGIDAPILGSNGFGNDIIYELAGAENMNNVYYASLYPIQDEYEFVEKYRDQFDSDPDMFAALAYDTIYMLKSAIEQAGSDDPVAVNEALENLEEFSGITGDFIFDENHNPTKNVVNMIEIQNAEETAVHEVVFD</sequence>
<evidence type="ECO:0000313" key="8">
    <source>
        <dbReference type="Proteomes" id="UP000306420"/>
    </source>
</evidence>
<dbReference type="CDD" id="cd06347">
    <property type="entry name" value="PBP1_ABC_LivK_ligand_binding-like"/>
    <property type="match status" value="1"/>
</dbReference>
<gene>
    <name evidence="7" type="ORF">FEZ33_03295</name>
</gene>
<comment type="similarity">
    <text evidence="1">Belongs to the leucine-binding protein family.</text>
</comment>
<protein>
    <submittedName>
        <fullName evidence="7">Branched-chain amino acid ABC transporter substrate-binding protein</fullName>
    </submittedName>
</protein>
<dbReference type="PANTHER" id="PTHR30483:SF6">
    <property type="entry name" value="PERIPLASMIC BINDING PROTEIN OF ABC TRANSPORTER FOR NATURAL AMINO ACIDS"/>
    <property type="match status" value="1"/>
</dbReference>
<evidence type="ECO:0000256" key="4">
    <source>
        <dbReference type="ARBA" id="ARBA00022970"/>
    </source>
</evidence>
<dbReference type="RefSeq" id="WP_138403975.1">
    <property type="nucleotide sequence ID" value="NZ_VBSP01000007.1"/>
</dbReference>
<dbReference type="InterPro" id="IPR028082">
    <property type="entry name" value="Peripla_BP_I"/>
</dbReference>
<organism evidence="7 8">
    <name type="scientific">Ruoffia tabacinasalis</name>
    <dbReference type="NCBI Taxonomy" id="87458"/>
    <lineage>
        <taxon>Bacteria</taxon>
        <taxon>Bacillati</taxon>
        <taxon>Bacillota</taxon>
        <taxon>Bacilli</taxon>
        <taxon>Lactobacillales</taxon>
        <taxon>Aerococcaceae</taxon>
        <taxon>Ruoffia</taxon>
    </lineage>
</organism>
<dbReference type="SUPFAM" id="SSF53822">
    <property type="entry name" value="Periplasmic binding protein-like I"/>
    <property type="match status" value="1"/>
</dbReference>
<dbReference type="Proteomes" id="UP000306420">
    <property type="component" value="Unassembled WGS sequence"/>
</dbReference>
<dbReference type="PANTHER" id="PTHR30483">
    <property type="entry name" value="LEUCINE-SPECIFIC-BINDING PROTEIN"/>
    <property type="match status" value="1"/>
</dbReference>
<feature type="chain" id="PRO_5024427714" evidence="5">
    <location>
        <begin position="32"/>
        <end position="386"/>
    </location>
</feature>
<evidence type="ECO:0000256" key="1">
    <source>
        <dbReference type="ARBA" id="ARBA00010062"/>
    </source>
</evidence>
<dbReference type="EMBL" id="VBSP01000007">
    <property type="protein sequence ID" value="TLQ48809.1"/>
    <property type="molecule type" value="Genomic_DNA"/>
</dbReference>
<evidence type="ECO:0000259" key="6">
    <source>
        <dbReference type="Pfam" id="PF13458"/>
    </source>
</evidence>
<dbReference type="Pfam" id="PF13458">
    <property type="entry name" value="Peripla_BP_6"/>
    <property type="match status" value="1"/>
</dbReference>
<dbReference type="Gene3D" id="3.40.50.2300">
    <property type="match status" value="2"/>
</dbReference>
<evidence type="ECO:0000256" key="5">
    <source>
        <dbReference type="SAM" id="SignalP"/>
    </source>
</evidence>